<protein>
    <recommendedName>
        <fullName evidence="4">Flagellar brake protein YcgR</fullName>
    </recommendedName>
    <alternativeName>
        <fullName evidence="4">Cyclic di-GMP binding protein YcgR</fullName>
    </alternativeName>
</protein>
<comment type="subunit">
    <text evidence="4">Monomer. Interacts with the flagellar basal bodies.</text>
</comment>
<dbReference type="eggNOG" id="COG5581">
    <property type="taxonomic scope" value="Bacteria"/>
</dbReference>
<keyword evidence="8" id="KW-1185">Reference proteome</keyword>
<dbReference type="Pfam" id="PF07317">
    <property type="entry name" value="PilZN"/>
    <property type="match status" value="1"/>
</dbReference>
<dbReference type="InterPro" id="IPR012349">
    <property type="entry name" value="Split_barrel_FMN-bd"/>
</dbReference>
<evidence type="ECO:0000313" key="8">
    <source>
        <dbReference type="Proteomes" id="UP000001416"/>
    </source>
</evidence>
<keyword evidence="3 4" id="KW-0975">Bacterial flagellum</keyword>
<dbReference type="EMBL" id="AL954747">
    <property type="protein sequence ID" value="CAD85990.1"/>
    <property type="molecule type" value="Genomic_DNA"/>
</dbReference>
<keyword evidence="2 4" id="KW-0547">Nucleotide-binding</keyword>
<evidence type="ECO:0000259" key="5">
    <source>
        <dbReference type="Pfam" id="PF07238"/>
    </source>
</evidence>
<dbReference type="Pfam" id="PF07238">
    <property type="entry name" value="PilZ"/>
    <property type="match status" value="1"/>
</dbReference>
<comment type="subcellular location">
    <subcellularLocation>
        <location evidence="4">Bacterial flagellum basal body</location>
    </subcellularLocation>
</comment>
<feature type="domain" description="PilZ" evidence="5">
    <location>
        <begin position="134"/>
        <end position="250"/>
    </location>
</feature>
<comment type="function">
    <text evidence="4">Acts as a flagellar brake, regulating swimming and swarming in a bis-(3'-5') cyclic diguanylic acid (c-di-GMP)-dependent manner. Binds 1 c-di-GMP dimer per subunit. Increasing levels of c-di-GMP lead to decreased motility.</text>
</comment>
<dbReference type="GeneID" id="87105218"/>
<proteinExistence type="inferred from homology"/>
<name>Q82T50_NITEU</name>
<evidence type="ECO:0000256" key="1">
    <source>
        <dbReference type="ARBA" id="ARBA00022636"/>
    </source>
</evidence>
<organism evidence="7 8">
    <name type="scientific">Nitrosomonas europaea (strain ATCC 19718 / CIP 103999 / KCTC 2705 / NBRC 14298)</name>
    <dbReference type="NCBI Taxonomy" id="228410"/>
    <lineage>
        <taxon>Bacteria</taxon>
        <taxon>Pseudomonadati</taxon>
        <taxon>Pseudomonadota</taxon>
        <taxon>Betaproteobacteria</taxon>
        <taxon>Nitrosomonadales</taxon>
        <taxon>Nitrosomonadaceae</taxon>
        <taxon>Nitrosomonas</taxon>
    </lineage>
</organism>
<dbReference type="STRING" id="228410.NE2079"/>
<dbReference type="InterPro" id="IPR009875">
    <property type="entry name" value="PilZ_domain"/>
</dbReference>
<reference evidence="7 8" key="1">
    <citation type="journal article" date="2003" name="J. Bacteriol.">
        <title>Complete genome sequence of the ammonia-oxidizing bacterium and obligate chemolithoautotroph Nitrosomonas europaea.</title>
        <authorList>
            <person name="Chain P."/>
            <person name="Lamerdin J."/>
            <person name="Larimer F."/>
            <person name="Regala W."/>
            <person name="Land M."/>
            <person name="Hauser L."/>
            <person name="Hooper A."/>
            <person name="Klotz M."/>
            <person name="Norton J."/>
            <person name="Sayavedra-Soto L."/>
            <person name="Arciero D."/>
            <person name="Hommes N."/>
            <person name="Whittaker M."/>
            <person name="Arp D."/>
        </authorList>
    </citation>
    <scope>NUCLEOTIDE SEQUENCE [LARGE SCALE GENOMIC DNA]</scope>
    <source>
        <strain evidence="8">ATCC 19718 / CIP 103999 / KCTC 2705 / NBRC 14298</strain>
    </source>
</reference>
<dbReference type="Gene3D" id="2.30.110.10">
    <property type="entry name" value="Electron Transport, Fmn-binding Protein, Chain A"/>
    <property type="match status" value="1"/>
</dbReference>
<evidence type="ECO:0000313" key="7">
    <source>
        <dbReference type="EMBL" id="CAD85990.1"/>
    </source>
</evidence>
<dbReference type="OrthoDB" id="5572581at2"/>
<dbReference type="AlphaFoldDB" id="Q82T50"/>
<dbReference type="RefSeq" id="WP_011112588.1">
    <property type="nucleotide sequence ID" value="NC_004757.1"/>
</dbReference>
<feature type="domain" description="Type III secretion system flagellar brake protein YcgR PilZN" evidence="6">
    <location>
        <begin position="25"/>
        <end position="131"/>
    </location>
</feature>
<evidence type="ECO:0000259" key="6">
    <source>
        <dbReference type="Pfam" id="PF07317"/>
    </source>
</evidence>
<comment type="similarity">
    <text evidence="4">Belongs to the YcgR family.</text>
</comment>
<dbReference type="GO" id="GO:0071973">
    <property type="term" value="P:bacterial-type flagellum-dependent cell motility"/>
    <property type="evidence" value="ECO:0007669"/>
    <property type="project" value="UniProtKB-UniRule"/>
</dbReference>
<dbReference type="HOGENOM" id="CLU_086025_0_0_4"/>
<dbReference type="InterPro" id="IPR023787">
    <property type="entry name" value="T3SS_YcgR"/>
</dbReference>
<evidence type="ECO:0000256" key="4">
    <source>
        <dbReference type="HAMAP-Rule" id="MF_01457"/>
    </source>
</evidence>
<evidence type="ECO:0000256" key="2">
    <source>
        <dbReference type="ARBA" id="ARBA00022741"/>
    </source>
</evidence>
<dbReference type="PhylomeDB" id="Q82T50"/>
<sequence>MAILRKNPELAAPSSVSRDTNESDYIVHSLTEVCFFLNGIMQEKSLISLHLARNSHSAILSSILAVDLQKKLLVLDYGINETLNQMALKSGMLRCVTSHNRIRIEFDCNNLQHIRFEGRNAFSADLPTSLKRLQRRNFYRIATPVANPATCVIPPLRQHEEVFLTLNLLDISRGGMALIDRPDTDAPLEAGMTLEHCRIELPEFDTIETTVRIVSISMAILSNGNTCSRIGCEFVNLSEKSGTLIQRYIIWLEQQARKFDTKSHF</sequence>
<dbReference type="KEGG" id="neu:NE2079"/>
<dbReference type="GO" id="GO:0071945">
    <property type="term" value="P:regulation of bacterial-type flagellum-dependent cell motility by regulation of motor speed"/>
    <property type="evidence" value="ECO:0007669"/>
    <property type="project" value="UniProtKB-UniRule"/>
</dbReference>
<dbReference type="InterPro" id="IPR009926">
    <property type="entry name" value="T3SS_YcgR_PilZN"/>
</dbReference>
<dbReference type="GO" id="GO:0035438">
    <property type="term" value="F:cyclic-di-GMP binding"/>
    <property type="evidence" value="ECO:0007669"/>
    <property type="project" value="UniProtKB-UniRule"/>
</dbReference>
<dbReference type="HAMAP" id="MF_01457">
    <property type="entry name" value="YcgR"/>
    <property type="match status" value="1"/>
</dbReference>
<gene>
    <name evidence="4" type="primary">ycgR</name>
    <name evidence="7" type="ordered locus">NE2079</name>
</gene>
<evidence type="ECO:0000256" key="3">
    <source>
        <dbReference type="ARBA" id="ARBA00023143"/>
    </source>
</evidence>
<keyword evidence="1 4" id="KW-0973">c-di-GMP</keyword>
<accession>Q82T50</accession>
<dbReference type="GO" id="GO:0009425">
    <property type="term" value="C:bacterial-type flagellum basal body"/>
    <property type="evidence" value="ECO:0007669"/>
    <property type="project" value="UniProtKB-SubCell"/>
</dbReference>
<dbReference type="Gene3D" id="2.40.10.220">
    <property type="entry name" value="predicted glycosyltransferase like domains"/>
    <property type="match status" value="1"/>
</dbReference>
<dbReference type="Proteomes" id="UP000001416">
    <property type="component" value="Chromosome"/>
</dbReference>
<dbReference type="SUPFAM" id="SSF141371">
    <property type="entry name" value="PilZ domain-like"/>
    <property type="match status" value="1"/>
</dbReference>